<dbReference type="PANTHER" id="PTHR43310">
    <property type="entry name" value="SULFATE TRANSPORTER YBAR-RELATED"/>
    <property type="match status" value="1"/>
</dbReference>
<evidence type="ECO:0000256" key="5">
    <source>
        <dbReference type="SAM" id="Phobius"/>
    </source>
</evidence>
<dbReference type="Pfam" id="PF00916">
    <property type="entry name" value="Sulfate_transp"/>
    <property type="match status" value="1"/>
</dbReference>
<feature type="transmembrane region" description="Helical" evidence="5">
    <location>
        <begin position="357"/>
        <end position="378"/>
    </location>
</feature>
<dbReference type="PROSITE" id="PS50801">
    <property type="entry name" value="STAS"/>
    <property type="match status" value="1"/>
</dbReference>
<keyword evidence="2 5" id="KW-0812">Transmembrane</keyword>
<evidence type="ECO:0000256" key="2">
    <source>
        <dbReference type="ARBA" id="ARBA00022692"/>
    </source>
</evidence>
<dbReference type="InterPro" id="IPR018490">
    <property type="entry name" value="cNMP-bd_dom_sf"/>
</dbReference>
<keyword evidence="4 5" id="KW-0472">Membrane</keyword>
<dbReference type="Gene3D" id="2.60.120.10">
    <property type="entry name" value="Jelly Rolls"/>
    <property type="match status" value="1"/>
</dbReference>
<feature type="transmembrane region" description="Helical" evidence="5">
    <location>
        <begin position="197"/>
        <end position="215"/>
    </location>
</feature>
<feature type="transmembrane region" description="Helical" evidence="5">
    <location>
        <begin position="123"/>
        <end position="145"/>
    </location>
</feature>
<dbReference type="InterPro" id="IPR000595">
    <property type="entry name" value="cNMP-bd_dom"/>
</dbReference>
<evidence type="ECO:0000256" key="1">
    <source>
        <dbReference type="ARBA" id="ARBA00004141"/>
    </source>
</evidence>
<dbReference type="GO" id="GO:0016020">
    <property type="term" value="C:membrane"/>
    <property type="evidence" value="ECO:0007669"/>
    <property type="project" value="UniProtKB-SubCell"/>
</dbReference>
<keyword evidence="9" id="KW-1185">Reference proteome</keyword>
<keyword evidence="3 5" id="KW-1133">Transmembrane helix</keyword>
<comment type="caution">
    <text evidence="8">The sequence shown here is derived from an EMBL/GenBank/DDBJ whole genome shotgun (WGS) entry which is preliminary data.</text>
</comment>
<dbReference type="EMBL" id="JACIIX010000010">
    <property type="protein sequence ID" value="MBB6211202.1"/>
    <property type="molecule type" value="Genomic_DNA"/>
</dbReference>
<feature type="transmembrane region" description="Helical" evidence="5">
    <location>
        <begin position="66"/>
        <end position="86"/>
    </location>
</feature>
<proteinExistence type="predicted"/>
<accession>A0A7X0DPF2</accession>
<evidence type="ECO:0000313" key="8">
    <source>
        <dbReference type="EMBL" id="MBB6211202.1"/>
    </source>
</evidence>
<gene>
    <name evidence="8" type="ORF">FHS48_002639</name>
</gene>
<evidence type="ECO:0000259" key="6">
    <source>
        <dbReference type="PROSITE" id="PS50042"/>
    </source>
</evidence>
<feature type="transmembrane region" description="Helical" evidence="5">
    <location>
        <begin position="321"/>
        <end position="337"/>
    </location>
</feature>
<feature type="transmembrane region" description="Helical" evidence="5">
    <location>
        <begin position="267"/>
        <end position="290"/>
    </location>
</feature>
<dbReference type="InterPro" id="IPR002645">
    <property type="entry name" value="STAS_dom"/>
</dbReference>
<organism evidence="8 9">
    <name type="scientific">Novispirillum itersonii</name>
    <name type="common">Aquaspirillum itersonii</name>
    <dbReference type="NCBI Taxonomy" id="189"/>
    <lineage>
        <taxon>Bacteria</taxon>
        <taxon>Pseudomonadati</taxon>
        <taxon>Pseudomonadota</taxon>
        <taxon>Alphaproteobacteria</taxon>
        <taxon>Rhodospirillales</taxon>
        <taxon>Novispirillaceae</taxon>
        <taxon>Novispirillum</taxon>
    </lineage>
</organism>
<evidence type="ECO:0000313" key="9">
    <source>
        <dbReference type="Proteomes" id="UP000544872"/>
    </source>
</evidence>
<feature type="transmembrane region" description="Helical" evidence="5">
    <location>
        <begin position="157"/>
        <end position="177"/>
    </location>
</feature>
<dbReference type="PANTHER" id="PTHR43310:SF1">
    <property type="entry name" value="SULFATE TRANSPORTER YBAR-RELATED"/>
    <property type="match status" value="1"/>
</dbReference>
<dbReference type="RefSeq" id="WP_184264026.1">
    <property type="nucleotide sequence ID" value="NZ_JACIIX010000010.1"/>
</dbReference>
<dbReference type="Pfam" id="PF00027">
    <property type="entry name" value="cNMP_binding"/>
    <property type="match status" value="1"/>
</dbReference>
<feature type="transmembrane region" description="Helical" evidence="5">
    <location>
        <begin position="227"/>
        <end position="247"/>
    </location>
</feature>
<dbReference type="AlphaFoldDB" id="A0A7X0DPF2"/>
<comment type="subcellular location">
    <subcellularLocation>
        <location evidence="1">Membrane</location>
        <topology evidence="1">Multi-pass membrane protein</topology>
    </subcellularLocation>
</comment>
<dbReference type="Gene3D" id="3.30.750.24">
    <property type="entry name" value="STAS domain"/>
    <property type="match status" value="1"/>
</dbReference>
<evidence type="ECO:0000256" key="3">
    <source>
        <dbReference type="ARBA" id="ARBA00022989"/>
    </source>
</evidence>
<dbReference type="CDD" id="cd00038">
    <property type="entry name" value="CAP_ED"/>
    <property type="match status" value="1"/>
</dbReference>
<evidence type="ECO:0000256" key="4">
    <source>
        <dbReference type="ARBA" id="ARBA00023136"/>
    </source>
</evidence>
<feature type="transmembrane region" description="Helical" evidence="5">
    <location>
        <begin position="418"/>
        <end position="449"/>
    </location>
</feature>
<dbReference type="SUPFAM" id="SSF51206">
    <property type="entry name" value="cAMP-binding domain-like"/>
    <property type="match status" value="1"/>
</dbReference>
<dbReference type="InterPro" id="IPR011547">
    <property type="entry name" value="SLC26A/SulP_dom"/>
</dbReference>
<dbReference type="PROSITE" id="PS50042">
    <property type="entry name" value="CNMP_BINDING_3"/>
    <property type="match status" value="1"/>
</dbReference>
<reference evidence="8 9" key="1">
    <citation type="submission" date="2020-08" db="EMBL/GenBank/DDBJ databases">
        <title>Genomic Encyclopedia of Type Strains, Phase IV (KMG-IV): sequencing the most valuable type-strain genomes for metagenomic binning, comparative biology and taxonomic classification.</title>
        <authorList>
            <person name="Goeker M."/>
        </authorList>
    </citation>
    <scope>NUCLEOTIDE SEQUENCE [LARGE SCALE GENOMIC DNA]</scope>
    <source>
        <strain evidence="8 9">DSM 11590</strain>
    </source>
</reference>
<feature type="transmembrane region" description="Helical" evidence="5">
    <location>
        <begin position="35"/>
        <end position="60"/>
    </location>
</feature>
<evidence type="ECO:0000259" key="7">
    <source>
        <dbReference type="PROSITE" id="PS50801"/>
    </source>
</evidence>
<dbReference type="SUPFAM" id="SSF52091">
    <property type="entry name" value="SpoIIaa-like"/>
    <property type="match status" value="1"/>
</dbReference>
<feature type="domain" description="STAS" evidence="7">
    <location>
        <begin position="487"/>
        <end position="610"/>
    </location>
</feature>
<dbReference type="InterPro" id="IPR014710">
    <property type="entry name" value="RmlC-like_jellyroll"/>
</dbReference>
<feature type="domain" description="Cyclic nucleotide-binding" evidence="6">
    <location>
        <begin position="632"/>
        <end position="753"/>
    </location>
</feature>
<sequence>MSAFQLKPHRARGLLRWLFPTLTDRFLVRHPQREIAGALSCLIASVPQTMAYGAIATAALGPQWTGFGIVAALLSSVVHGFLAVGLGSNPSTVSGPRAATALVYGTMLAQLAALPGLSGADPLLVLALAQLAVTGSGLIQVLFALLRVGRLVSFIPYPVVAGFFNGSALLILFSQIAPLTGVPAAVLAAGPLAVWQALHPGPLLLGLAAAGLMMVAGRWLRRVPPSLVGLVAGAGVYHLLTVLMPGLGLGGTIGPLPDGGLPQTAALSAVLAALPGWSGGLLAVLIPAALSMAALNSLDALLASAALDALTGRRSSGDRELLAQGIGNMAVGLLWMLPSSGSVARAGALVGGGSRSALGPLLVAGGTLMLVTVAGGLVAGLPRAVMAGLLVVVALGLFDRWTLGLLRQGPGRWPRGDLAAVLVVVVATLTFSLVVAVATGVLLTLLLFVVRMAHSPVRRCYRATVLTARISGNPQRAALIEQHGHRIAVIELEGALFFGSVAALEACLDSLMAEGVQYVVIDLRRAKDADATGARAVERWSARLRRRGGALFLAYVERERRITPGLPVGPERRREEADRRLWRIFDRLGTVAALGEDCFQPDVDRAVACCEAALTAQPGMVATAGRRGVPAVLRGLDLHQLKTLRAVMTRHVLPSGHAVFRQGDPPDSVYFVAAGQVDVVIDLAGTDRKLRVQSLTRGSIFGEMAVLDPHPRSASVEVAAPAVVYRLAAADFRALKQTSPDLAFRLLENIALIFAGRLRATNLLLAELER</sequence>
<dbReference type="Proteomes" id="UP000544872">
    <property type="component" value="Unassembled WGS sequence"/>
</dbReference>
<dbReference type="InterPro" id="IPR052706">
    <property type="entry name" value="Membrane-Transporter-like"/>
</dbReference>
<dbReference type="InterPro" id="IPR036513">
    <property type="entry name" value="STAS_dom_sf"/>
</dbReference>
<dbReference type="InterPro" id="IPR018488">
    <property type="entry name" value="cNMP-bd_CS"/>
</dbReference>
<feature type="transmembrane region" description="Helical" evidence="5">
    <location>
        <begin position="98"/>
        <end position="117"/>
    </location>
</feature>
<dbReference type="SMART" id="SM00100">
    <property type="entry name" value="cNMP"/>
    <property type="match status" value="1"/>
</dbReference>
<dbReference type="CDD" id="cd07042">
    <property type="entry name" value="STAS_SulP_like_sulfate_transporter"/>
    <property type="match status" value="1"/>
</dbReference>
<protein>
    <submittedName>
        <fullName evidence="8">MFS superfamily sulfate permease-like transporter/CRP-like cAMP-binding protein</fullName>
    </submittedName>
</protein>
<dbReference type="Pfam" id="PF01740">
    <property type="entry name" value="STAS"/>
    <property type="match status" value="1"/>
</dbReference>
<dbReference type="PROSITE" id="PS00889">
    <property type="entry name" value="CNMP_BINDING_2"/>
    <property type="match status" value="1"/>
</dbReference>
<feature type="transmembrane region" description="Helical" evidence="5">
    <location>
        <begin position="385"/>
        <end position="406"/>
    </location>
</feature>
<name>A0A7X0DPF2_NOVIT</name>